<dbReference type="Proteomes" id="UP001625389">
    <property type="component" value="Unassembled WGS sequence"/>
</dbReference>
<evidence type="ECO:0000256" key="3">
    <source>
        <dbReference type="ARBA" id="ARBA00022475"/>
    </source>
</evidence>
<evidence type="ECO:0000313" key="10">
    <source>
        <dbReference type="Proteomes" id="UP001625389"/>
    </source>
</evidence>
<feature type="domain" description="Major facilitator superfamily (MFS) profile" evidence="8">
    <location>
        <begin position="1"/>
        <end position="370"/>
    </location>
</feature>
<sequence>MVTGYAITWYISLTTNSGLWLALATVSTLLPQVLISLFGGAWADRYSRKWLIMGADGAIALLTLGLAILWSSGLRSLWWLLLFAALRSIGQGIQQPAVSSAYPQLVPENELTRINGLNQTLMSLSTLLSPLLGGLILANFNLYWALMIDVITAVIELLCMTKIKLQPVSVIANSALKNERVLIAGLKYLFNNLALRRLFTINGLAYLLMTPATVLSLLLIQRQFGASVTNLTLQEIIWAGGSIISGLIVAKQKQFKNNAHVLALSVGGFAIAMMLMGSMPNLALYLVTMFLAGWCTPFMMTTQAVIIQTTAEPDFMGRTFAANQMISNLMLLLGSLTLGPLADSVPLVLIFTVCGVLLFSVAIWYLRVSK</sequence>
<protein>
    <submittedName>
        <fullName evidence="9">MFS transporter</fullName>
    </submittedName>
</protein>
<comment type="subcellular location">
    <subcellularLocation>
        <location evidence="1">Cell membrane</location>
        <topology evidence="1">Multi-pass membrane protein</topology>
    </subcellularLocation>
</comment>
<name>A0ABW8UD42_9LACO</name>
<evidence type="ECO:0000256" key="6">
    <source>
        <dbReference type="ARBA" id="ARBA00023136"/>
    </source>
</evidence>
<reference evidence="9 10" key="1">
    <citation type="submission" date="2024-08" db="EMBL/GenBank/DDBJ databases">
        <authorList>
            <person name="Arias E."/>
        </authorList>
    </citation>
    <scope>NUCLEOTIDE SEQUENCE [LARGE SCALE GENOMIC DNA]</scope>
    <source>
        <strain evidence="9 10">FAM 25317</strain>
    </source>
</reference>
<dbReference type="InterPro" id="IPR036259">
    <property type="entry name" value="MFS_trans_sf"/>
</dbReference>
<evidence type="ECO:0000256" key="5">
    <source>
        <dbReference type="ARBA" id="ARBA00022989"/>
    </source>
</evidence>
<feature type="transmembrane region" description="Helical" evidence="7">
    <location>
        <begin position="282"/>
        <end position="307"/>
    </location>
</feature>
<dbReference type="SUPFAM" id="SSF103473">
    <property type="entry name" value="MFS general substrate transporter"/>
    <property type="match status" value="1"/>
</dbReference>
<dbReference type="Gene3D" id="1.20.1250.20">
    <property type="entry name" value="MFS general substrate transporter like domains"/>
    <property type="match status" value="1"/>
</dbReference>
<feature type="transmembrane region" description="Helical" evidence="7">
    <location>
        <begin position="319"/>
        <end position="339"/>
    </location>
</feature>
<feature type="transmembrane region" description="Helical" evidence="7">
    <location>
        <begin position="232"/>
        <end position="250"/>
    </location>
</feature>
<keyword evidence="6 7" id="KW-0472">Membrane</keyword>
<dbReference type="Pfam" id="PF07690">
    <property type="entry name" value="MFS_1"/>
    <property type="match status" value="1"/>
</dbReference>
<evidence type="ECO:0000256" key="1">
    <source>
        <dbReference type="ARBA" id="ARBA00004651"/>
    </source>
</evidence>
<keyword evidence="2" id="KW-0813">Transport</keyword>
<keyword evidence="4 7" id="KW-0812">Transmembrane</keyword>
<keyword evidence="10" id="KW-1185">Reference proteome</keyword>
<dbReference type="PANTHER" id="PTHR23513">
    <property type="entry name" value="INTEGRAL MEMBRANE EFFLUX PROTEIN-RELATED"/>
    <property type="match status" value="1"/>
</dbReference>
<dbReference type="InterPro" id="IPR020846">
    <property type="entry name" value="MFS_dom"/>
</dbReference>
<feature type="transmembrane region" description="Helical" evidence="7">
    <location>
        <begin position="50"/>
        <end position="70"/>
    </location>
</feature>
<dbReference type="PROSITE" id="PS50850">
    <property type="entry name" value="MFS"/>
    <property type="match status" value="1"/>
</dbReference>
<dbReference type="InterPro" id="IPR011701">
    <property type="entry name" value="MFS"/>
</dbReference>
<dbReference type="PANTHER" id="PTHR23513:SF6">
    <property type="entry name" value="MAJOR FACILITATOR SUPERFAMILY ASSOCIATED DOMAIN-CONTAINING PROTEIN"/>
    <property type="match status" value="1"/>
</dbReference>
<dbReference type="RefSeq" id="WP_225417878.1">
    <property type="nucleotide sequence ID" value="NZ_JBGQPK010000036.1"/>
</dbReference>
<feature type="transmembrane region" description="Helical" evidence="7">
    <location>
        <begin position="198"/>
        <end position="220"/>
    </location>
</feature>
<evidence type="ECO:0000256" key="7">
    <source>
        <dbReference type="SAM" id="Phobius"/>
    </source>
</evidence>
<feature type="transmembrane region" description="Helical" evidence="7">
    <location>
        <begin position="114"/>
        <end position="136"/>
    </location>
</feature>
<evidence type="ECO:0000256" key="4">
    <source>
        <dbReference type="ARBA" id="ARBA00022692"/>
    </source>
</evidence>
<gene>
    <name evidence="9" type="ORF">ACEN34_08765</name>
</gene>
<keyword evidence="3" id="KW-1003">Cell membrane</keyword>
<dbReference type="EMBL" id="JBGQPK010000036">
    <property type="protein sequence ID" value="MFL2029707.1"/>
    <property type="molecule type" value="Genomic_DNA"/>
</dbReference>
<feature type="transmembrane region" description="Helical" evidence="7">
    <location>
        <begin position="345"/>
        <end position="366"/>
    </location>
</feature>
<organism evidence="9 10">
    <name type="scientific">Loigolactobacillus zhaoyuanensis</name>
    <dbReference type="NCBI Taxonomy" id="2486017"/>
    <lineage>
        <taxon>Bacteria</taxon>
        <taxon>Bacillati</taxon>
        <taxon>Bacillota</taxon>
        <taxon>Bacilli</taxon>
        <taxon>Lactobacillales</taxon>
        <taxon>Lactobacillaceae</taxon>
        <taxon>Loigolactobacillus</taxon>
    </lineage>
</organism>
<feature type="transmembrane region" description="Helical" evidence="7">
    <location>
        <begin position="20"/>
        <end position="43"/>
    </location>
</feature>
<keyword evidence="5 7" id="KW-1133">Transmembrane helix</keyword>
<evidence type="ECO:0000256" key="2">
    <source>
        <dbReference type="ARBA" id="ARBA00022448"/>
    </source>
</evidence>
<evidence type="ECO:0000259" key="8">
    <source>
        <dbReference type="PROSITE" id="PS50850"/>
    </source>
</evidence>
<proteinExistence type="predicted"/>
<dbReference type="CDD" id="cd06173">
    <property type="entry name" value="MFS_MefA_like"/>
    <property type="match status" value="1"/>
</dbReference>
<comment type="caution">
    <text evidence="9">The sequence shown here is derived from an EMBL/GenBank/DDBJ whole genome shotgun (WGS) entry which is preliminary data.</text>
</comment>
<evidence type="ECO:0000313" key="9">
    <source>
        <dbReference type="EMBL" id="MFL2029707.1"/>
    </source>
</evidence>
<feature type="transmembrane region" description="Helical" evidence="7">
    <location>
        <begin position="257"/>
        <end position="276"/>
    </location>
</feature>
<accession>A0ABW8UD42</accession>